<dbReference type="EMBL" id="SMMG02000006">
    <property type="protein sequence ID" value="KAA3468237.1"/>
    <property type="molecule type" value="Genomic_DNA"/>
</dbReference>
<dbReference type="InterPro" id="IPR005135">
    <property type="entry name" value="Endo/exonuclease/phosphatase"/>
</dbReference>
<evidence type="ECO:0000313" key="3">
    <source>
        <dbReference type="Proteomes" id="UP000325315"/>
    </source>
</evidence>
<dbReference type="OrthoDB" id="1750221at2759"/>
<reference evidence="3" key="1">
    <citation type="journal article" date="2019" name="Plant Biotechnol. J.">
        <title>Genome sequencing of the Australian wild diploid species Gossypium australe highlights disease resistance and delayed gland morphogenesis.</title>
        <authorList>
            <person name="Cai Y."/>
            <person name="Cai X."/>
            <person name="Wang Q."/>
            <person name="Wang P."/>
            <person name="Zhang Y."/>
            <person name="Cai C."/>
            <person name="Xu Y."/>
            <person name="Wang K."/>
            <person name="Zhou Z."/>
            <person name="Wang C."/>
            <person name="Geng S."/>
            <person name="Li B."/>
            <person name="Dong Q."/>
            <person name="Hou Y."/>
            <person name="Wang H."/>
            <person name="Ai P."/>
            <person name="Liu Z."/>
            <person name="Yi F."/>
            <person name="Sun M."/>
            <person name="An G."/>
            <person name="Cheng J."/>
            <person name="Zhang Y."/>
            <person name="Shi Q."/>
            <person name="Xie Y."/>
            <person name="Shi X."/>
            <person name="Chang Y."/>
            <person name="Huang F."/>
            <person name="Chen Y."/>
            <person name="Hong S."/>
            <person name="Mi L."/>
            <person name="Sun Q."/>
            <person name="Zhang L."/>
            <person name="Zhou B."/>
            <person name="Peng R."/>
            <person name="Zhang X."/>
            <person name="Liu F."/>
        </authorList>
    </citation>
    <scope>NUCLEOTIDE SEQUENCE [LARGE SCALE GENOMIC DNA]</scope>
    <source>
        <strain evidence="3">cv. PA1801</strain>
    </source>
</reference>
<accession>A0A5B6VGT6</accession>
<keyword evidence="2" id="KW-0808">Transferase</keyword>
<evidence type="ECO:0000259" key="1">
    <source>
        <dbReference type="Pfam" id="PF03372"/>
    </source>
</evidence>
<dbReference type="PANTHER" id="PTHR33710:SF62">
    <property type="entry name" value="DUF4283 DOMAIN PROTEIN"/>
    <property type="match status" value="1"/>
</dbReference>
<organism evidence="2 3">
    <name type="scientific">Gossypium australe</name>
    <dbReference type="NCBI Taxonomy" id="47621"/>
    <lineage>
        <taxon>Eukaryota</taxon>
        <taxon>Viridiplantae</taxon>
        <taxon>Streptophyta</taxon>
        <taxon>Embryophyta</taxon>
        <taxon>Tracheophyta</taxon>
        <taxon>Spermatophyta</taxon>
        <taxon>Magnoliopsida</taxon>
        <taxon>eudicotyledons</taxon>
        <taxon>Gunneridae</taxon>
        <taxon>Pentapetalae</taxon>
        <taxon>rosids</taxon>
        <taxon>malvids</taxon>
        <taxon>Malvales</taxon>
        <taxon>Malvaceae</taxon>
        <taxon>Malvoideae</taxon>
        <taxon>Gossypium</taxon>
    </lineage>
</organism>
<dbReference type="AlphaFoldDB" id="A0A5B6VGT6"/>
<dbReference type="Proteomes" id="UP000325315">
    <property type="component" value="Unassembled WGS sequence"/>
</dbReference>
<gene>
    <name evidence="2" type="ORF">EPI10_014152</name>
</gene>
<dbReference type="Gene3D" id="3.60.10.10">
    <property type="entry name" value="Endonuclease/exonuclease/phosphatase"/>
    <property type="match status" value="1"/>
</dbReference>
<keyword evidence="2" id="KW-0548">Nucleotidyltransferase</keyword>
<dbReference type="PANTHER" id="PTHR33710">
    <property type="entry name" value="BNAC02G09200D PROTEIN"/>
    <property type="match status" value="1"/>
</dbReference>
<evidence type="ECO:0000313" key="2">
    <source>
        <dbReference type="EMBL" id="KAA3468237.1"/>
    </source>
</evidence>
<dbReference type="InterPro" id="IPR036691">
    <property type="entry name" value="Endo/exonu/phosph_ase_sf"/>
</dbReference>
<protein>
    <submittedName>
        <fullName evidence="2">Reverse transcriptase</fullName>
    </submittedName>
</protein>
<comment type="caution">
    <text evidence="2">The sequence shown here is derived from an EMBL/GenBank/DDBJ whole genome shotgun (WGS) entry which is preliminary data.</text>
</comment>
<keyword evidence="3" id="KW-1185">Reference proteome</keyword>
<feature type="domain" description="Endonuclease/exonuclease/phosphatase" evidence="1">
    <location>
        <begin position="19"/>
        <end position="164"/>
    </location>
</feature>
<proteinExistence type="predicted"/>
<dbReference type="Pfam" id="PF03372">
    <property type="entry name" value="Exo_endo_phos"/>
    <property type="match status" value="1"/>
</dbReference>
<name>A0A5B6VGT6_9ROSI</name>
<sequence length="263" mass="30541">MERVRKSCGFPNGVEVDAEGSKGGLCMAWKENTPISVRSYSRRLIDAFVNDQVLGHKWRLTGFYGSPYAREKEESWQILKSLKEDEGQPWLVCGDFNEILYGFEKKGGLPREEQRMEYFRSVLQHCQLFDVGYTGRWFTWERGNLPETNIQERLDRGVANTSWLSMFPNANIKHLVHSTSDHCPLLITTNPEKYIQRSHAFKFEAWWVLEESFAAEVKNLWASTPGNLLQKLNYLQQGLRRWALETGKANNRTKKALTEKLTD</sequence>
<dbReference type="SUPFAM" id="SSF56219">
    <property type="entry name" value="DNase I-like"/>
    <property type="match status" value="1"/>
</dbReference>
<keyword evidence="2" id="KW-0695">RNA-directed DNA polymerase</keyword>
<dbReference type="GO" id="GO:0003964">
    <property type="term" value="F:RNA-directed DNA polymerase activity"/>
    <property type="evidence" value="ECO:0007669"/>
    <property type="project" value="UniProtKB-KW"/>
</dbReference>